<dbReference type="RefSeq" id="WP_264600277.1">
    <property type="nucleotide sequence ID" value="NZ_JAOQNS010000002.1"/>
</dbReference>
<dbReference type="EMBL" id="JAOQNS010000002">
    <property type="protein sequence ID" value="MCW2306616.1"/>
    <property type="molecule type" value="Genomic_DNA"/>
</dbReference>
<keyword evidence="2" id="KW-1185">Reference proteome</keyword>
<comment type="caution">
    <text evidence="1">The sequence shown here is derived from an EMBL/GenBank/DDBJ whole genome shotgun (WGS) entry which is preliminary data.</text>
</comment>
<reference evidence="2" key="1">
    <citation type="submission" date="2023-07" db="EMBL/GenBank/DDBJ databases">
        <title>Genome sequencing of Purple Non-Sulfur Bacteria from various extreme environments.</title>
        <authorList>
            <person name="Mayer M."/>
        </authorList>
    </citation>
    <scope>NUCLEOTIDE SEQUENCE [LARGE SCALE GENOMIC DNA]</scope>
    <source>
        <strain evidence="2">DSM 17935</strain>
    </source>
</reference>
<accession>A0ABT3H8G9</accession>
<sequence length="81" mass="8914">MATQAEQTIDSVLKDDALSREQKIRTIKTHYFDARARQRAATESPMVDDDGLNNDLMAYERALEGLGVDVASIEDEGAATL</sequence>
<name>A0ABT3H8G9_9HYPH</name>
<protein>
    <submittedName>
        <fullName evidence="1">Uncharacterized protein</fullName>
    </submittedName>
</protein>
<gene>
    <name evidence="1" type="ORF">M2319_000935</name>
</gene>
<evidence type="ECO:0000313" key="2">
    <source>
        <dbReference type="Proteomes" id="UP001209755"/>
    </source>
</evidence>
<evidence type="ECO:0000313" key="1">
    <source>
        <dbReference type="EMBL" id="MCW2306616.1"/>
    </source>
</evidence>
<proteinExistence type="predicted"/>
<dbReference type="Proteomes" id="UP001209755">
    <property type="component" value="Unassembled WGS sequence"/>
</dbReference>
<organism evidence="1 2">
    <name type="scientific">Rhodobium gokarnense</name>
    <dbReference type="NCBI Taxonomy" id="364296"/>
    <lineage>
        <taxon>Bacteria</taxon>
        <taxon>Pseudomonadati</taxon>
        <taxon>Pseudomonadota</taxon>
        <taxon>Alphaproteobacteria</taxon>
        <taxon>Hyphomicrobiales</taxon>
        <taxon>Rhodobiaceae</taxon>
        <taxon>Rhodobium</taxon>
    </lineage>
</organism>